<evidence type="ECO:0000259" key="10">
    <source>
        <dbReference type="Pfam" id="PF02308"/>
    </source>
</evidence>
<feature type="transmembrane region" description="Helical" evidence="9">
    <location>
        <begin position="130"/>
        <end position="151"/>
    </location>
</feature>
<gene>
    <name evidence="12" type="ORF">HRQ87_06705</name>
</gene>
<evidence type="ECO:0000259" key="11">
    <source>
        <dbReference type="Pfam" id="PF21770"/>
    </source>
</evidence>
<evidence type="ECO:0000256" key="3">
    <source>
        <dbReference type="ARBA" id="ARBA00013833"/>
    </source>
</evidence>
<keyword evidence="5 9" id="KW-0812">Transmembrane</keyword>
<feature type="transmembrane region" description="Helical" evidence="9">
    <location>
        <begin position="20"/>
        <end position="42"/>
    </location>
</feature>
<keyword evidence="13" id="KW-1185">Reference proteome</keyword>
<dbReference type="PANTHER" id="PTHR33778">
    <property type="entry name" value="PROTEIN MGTC"/>
    <property type="match status" value="1"/>
</dbReference>
<evidence type="ECO:0000313" key="13">
    <source>
        <dbReference type="Proteomes" id="UP000777935"/>
    </source>
</evidence>
<dbReference type="InterPro" id="IPR003416">
    <property type="entry name" value="MgtC/SapB/SrpB/YhiD_fam"/>
</dbReference>
<dbReference type="Pfam" id="PF02308">
    <property type="entry name" value="MgtC"/>
    <property type="match status" value="1"/>
</dbReference>
<comment type="similarity">
    <text evidence="2 9">Belongs to the MgtC/SapB family.</text>
</comment>
<evidence type="ECO:0000256" key="8">
    <source>
        <dbReference type="ARBA" id="ARBA00025369"/>
    </source>
</evidence>
<name>A0ABX2ITU9_9RHOB</name>
<dbReference type="EMBL" id="JABUFE010000003">
    <property type="protein sequence ID" value="NSX54490.1"/>
    <property type="molecule type" value="Genomic_DNA"/>
</dbReference>
<dbReference type="PRINTS" id="PR01837">
    <property type="entry name" value="MGTCSAPBPROT"/>
</dbReference>
<keyword evidence="4" id="KW-1003">Cell membrane</keyword>
<comment type="caution">
    <text evidence="12">The sequence shown here is derived from an EMBL/GenBank/DDBJ whole genome shotgun (WGS) entry which is preliminary data.</text>
</comment>
<feature type="transmembrane region" description="Helical" evidence="9">
    <location>
        <begin position="54"/>
        <end position="74"/>
    </location>
</feature>
<accession>A0ABX2ITU9</accession>
<evidence type="ECO:0000256" key="6">
    <source>
        <dbReference type="ARBA" id="ARBA00022989"/>
    </source>
</evidence>
<comment type="function">
    <text evidence="8">Virulence factor required for growth in low Mg(2+) medium and for intramacrophage survival. May be involved in regulating membrane potential by activating Na(+)/K(+)-ATPase.</text>
</comment>
<evidence type="ECO:0000256" key="4">
    <source>
        <dbReference type="ARBA" id="ARBA00022475"/>
    </source>
</evidence>
<feature type="domain" description="MgtC/SapB/SrpB/YhiD N-terminal" evidence="10">
    <location>
        <begin position="32"/>
        <end position="152"/>
    </location>
</feature>
<evidence type="ECO:0000313" key="12">
    <source>
        <dbReference type="EMBL" id="NSX54490.1"/>
    </source>
</evidence>
<keyword evidence="9" id="KW-0997">Cell inner membrane</keyword>
<dbReference type="PANTHER" id="PTHR33778:SF3">
    <property type="entry name" value="PROTEIN MGTC"/>
    <property type="match status" value="1"/>
</dbReference>
<dbReference type="RefSeq" id="WP_174136576.1">
    <property type="nucleotide sequence ID" value="NZ_JABUFE010000003.1"/>
</dbReference>
<feature type="domain" description="MgtC-like C-terminal" evidence="11">
    <location>
        <begin position="168"/>
        <end position="243"/>
    </location>
</feature>
<organism evidence="12 13">
    <name type="scientific">Parasulfitobacter algicola</name>
    <dbReference type="NCBI Taxonomy" id="2614809"/>
    <lineage>
        <taxon>Bacteria</taxon>
        <taxon>Pseudomonadati</taxon>
        <taxon>Pseudomonadota</taxon>
        <taxon>Alphaproteobacteria</taxon>
        <taxon>Rhodobacterales</taxon>
        <taxon>Roseobacteraceae</taxon>
        <taxon>Parasulfitobacter</taxon>
    </lineage>
</organism>
<reference evidence="12 13" key="1">
    <citation type="submission" date="2020-06" db="EMBL/GenBank/DDBJ databases">
        <title>Sulfitobacter algicola sp. nov., isolated from green algae.</title>
        <authorList>
            <person name="Wang C."/>
        </authorList>
    </citation>
    <scope>NUCLEOTIDE SEQUENCE [LARGE SCALE GENOMIC DNA]</scope>
    <source>
        <strain evidence="12 13">1151</strain>
    </source>
</reference>
<dbReference type="Pfam" id="PF21770">
    <property type="entry name" value="MgtC_SapB_C"/>
    <property type="match status" value="1"/>
</dbReference>
<evidence type="ECO:0000256" key="9">
    <source>
        <dbReference type="RuleBase" id="RU365041"/>
    </source>
</evidence>
<evidence type="ECO:0000256" key="5">
    <source>
        <dbReference type="ARBA" id="ARBA00022692"/>
    </source>
</evidence>
<proteinExistence type="inferred from homology"/>
<protein>
    <recommendedName>
        <fullName evidence="3 9">Protein MgtC</fullName>
    </recommendedName>
</protein>
<dbReference type="Gene3D" id="3.30.70.260">
    <property type="match status" value="1"/>
</dbReference>
<dbReference type="Proteomes" id="UP000777935">
    <property type="component" value="Unassembled WGS sequence"/>
</dbReference>
<keyword evidence="6 9" id="KW-1133">Transmembrane helix</keyword>
<keyword evidence="7 9" id="KW-0472">Membrane</keyword>
<dbReference type="InterPro" id="IPR049177">
    <property type="entry name" value="MgtC_SapB_SrpB_YhiD_N"/>
</dbReference>
<feature type="transmembrane region" description="Helical" evidence="9">
    <location>
        <begin position="80"/>
        <end position="100"/>
    </location>
</feature>
<sequence>MITQLIIVESLAVVQVYSDINISLLFATINMGFALAMGAIIGSERQFRGRMAGLRTNALVALGAAGFVVFAALFPDDINPTRVAAQVVSGIGFLGAGIIFRDGFNIQGINTAATLWCSAAVGLISGSGHLGYAAVLTSLIVFANLGLRPVVRKLKKAEIRNAQGFQTYQLKAACLHKDGKEIRTILLGSLGDLGLGLCQIVNRGDGDTAEIIVEVQGMAADTGKVEKVIGQLSLDSRVLRASWSTMDDDDITAV</sequence>
<dbReference type="InterPro" id="IPR048640">
    <property type="entry name" value="MgtC-like_C"/>
</dbReference>
<evidence type="ECO:0000256" key="7">
    <source>
        <dbReference type="ARBA" id="ARBA00023136"/>
    </source>
</evidence>
<evidence type="ECO:0000256" key="1">
    <source>
        <dbReference type="ARBA" id="ARBA00004651"/>
    </source>
</evidence>
<comment type="subcellular location">
    <subcellularLocation>
        <location evidence="9">Cell inner membrane</location>
        <topology evidence="9">Multi-pass membrane protein</topology>
    </subcellularLocation>
    <subcellularLocation>
        <location evidence="1">Cell membrane</location>
        <topology evidence="1">Multi-pass membrane protein</topology>
    </subcellularLocation>
</comment>
<evidence type="ECO:0000256" key="2">
    <source>
        <dbReference type="ARBA" id="ARBA00009298"/>
    </source>
</evidence>